<feature type="domain" description="Ketosynthase family 3 (KS3)" evidence="18">
    <location>
        <begin position="989"/>
        <end position="1504"/>
    </location>
</feature>
<dbReference type="GO" id="GO:0005835">
    <property type="term" value="C:fatty acid synthase complex"/>
    <property type="evidence" value="ECO:0007669"/>
    <property type="project" value="InterPro"/>
</dbReference>
<dbReference type="Gene3D" id="3.40.50.720">
    <property type="entry name" value="NAD(P)-binding Rossmann-like Domain"/>
    <property type="match status" value="2"/>
</dbReference>
<dbReference type="GO" id="GO:0008897">
    <property type="term" value="F:holo-[acyl-carrier-protein] synthase activity"/>
    <property type="evidence" value="ECO:0007669"/>
    <property type="project" value="InterPro"/>
</dbReference>
<dbReference type="PIRSF" id="PIRSF000454">
    <property type="entry name" value="FAS_yeast_alpha"/>
    <property type="match status" value="1"/>
</dbReference>
<dbReference type="InterPro" id="IPR014030">
    <property type="entry name" value="Ketoacyl_synth_N"/>
</dbReference>
<dbReference type="GO" id="GO:0042759">
    <property type="term" value="P:long-chain fatty acid biosynthetic process"/>
    <property type="evidence" value="ECO:0007669"/>
    <property type="project" value="UniProtKB-UniRule"/>
</dbReference>
<reference evidence="19" key="1">
    <citation type="submission" date="2021-12" db="EMBL/GenBank/DDBJ databases">
        <authorList>
            <person name="Zaccaron A."/>
            <person name="Stergiopoulos I."/>
        </authorList>
    </citation>
    <scope>NUCLEOTIDE SEQUENCE</scope>
    <source>
        <strain evidence="19">Race5_Kim</strain>
    </source>
</reference>
<dbReference type="GeneID" id="71994153"/>
<dbReference type="Pfam" id="PF18314">
    <property type="entry name" value="FAS_I_H"/>
    <property type="match status" value="1"/>
</dbReference>
<evidence type="ECO:0000256" key="5">
    <source>
        <dbReference type="ARBA" id="ARBA00022723"/>
    </source>
</evidence>
<evidence type="ECO:0000256" key="3">
    <source>
        <dbReference type="ARBA" id="ARBA00022553"/>
    </source>
</evidence>
<evidence type="ECO:0000256" key="11">
    <source>
        <dbReference type="ARBA" id="ARBA00048508"/>
    </source>
</evidence>
<dbReference type="KEGG" id="ffu:CLAFUR5_14275"/>
<keyword evidence="7" id="KW-0521">NADP</keyword>
<evidence type="ECO:0000256" key="13">
    <source>
        <dbReference type="PIRNR" id="PIRNR000454"/>
    </source>
</evidence>
<evidence type="ECO:0000259" key="18">
    <source>
        <dbReference type="PROSITE" id="PS52004"/>
    </source>
</evidence>
<evidence type="ECO:0000256" key="16">
    <source>
        <dbReference type="PIRSR" id="PIRSR000454-4"/>
    </source>
</evidence>
<dbReference type="CDD" id="cd08950">
    <property type="entry name" value="KR_fFAS_SDR_c_like"/>
    <property type="match status" value="1"/>
</dbReference>
<dbReference type="SMART" id="SM00825">
    <property type="entry name" value="PKS_KS"/>
    <property type="match status" value="1"/>
</dbReference>
<evidence type="ECO:0000256" key="10">
    <source>
        <dbReference type="ARBA" id="ARBA00048237"/>
    </source>
</evidence>
<evidence type="ECO:0000256" key="8">
    <source>
        <dbReference type="ARBA" id="ARBA00023002"/>
    </source>
</evidence>
<feature type="region of interest" description="Disordered" evidence="17">
    <location>
        <begin position="1314"/>
        <end position="1366"/>
    </location>
</feature>
<feature type="binding site" evidence="15">
    <location>
        <position position="1743"/>
    </location>
    <ligand>
        <name>Mg(2+)</name>
        <dbReference type="ChEBI" id="CHEBI:18420"/>
    </ligand>
</feature>
<dbReference type="GO" id="GO:0004315">
    <property type="term" value="F:3-oxoacyl-[acyl-carrier-protein] synthase activity"/>
    <property type="evidence" value="ECO:0007669"/>
    <property type="project" value="UniProtKB-EC"/>
</dbReference>
<sequence length="1766" mass="190660">MAREKLDSKTIAHQLLVELLVHQFAFPVKWVDTQESLLSGKDAVDRFIEFGPSSVLLGMGQKTIKRKVQSAERPAEANVQFLAMEEPTAQEPAPEAAPERPRLTRATTTSTKLLEPMTPSVTIADVPVSAEEVVRALVARKLKKPILSIPTTKSVKELCNGKSTLQNEIVGDFHSEFTNLPDRPEDIPLKELVPASASGGSLMLGRVSSALLAKLVSSKMPARFNADAIGKYLASKWGLGPLPSVAVMLFAIASEPEARLASLPAAEKYLDDTAAKYAEWVGITLQARSAQSTAGNSGSSGAVDPTVLAELTKTNTRMAKKQFQALAEYLQVDLMKPSSTQESEAMAAELQQKLDAWTAEFSEDFLTGVASTFSEKKNRRYNAWWNAARQDVSALFTGTLAEQLSNDNAALDAFLDRLSNRADDSLLATIRSLSRRNQTEIVPGLAAIAHRAEKAVCSCIDRPATAKALLPATRPRTTVSDDGNIKFTEVARPGVSGRAAYVDVLQSKTLNGNPAVARFISLKSAASSTDLTNGMLARIRTALDTGMSFAGKNILITGAGQGSIGAEVVQILLTGGARVIVTTSREPSSTAKYFQQMCEESGAKGSELILTRFNQASAKDCEKLIDHIYDAAGLNRDLDALLPFAAAPEGGTEIQDVGAKNELVHRLMLASVFRMLGRVIKNKRDRSIDCHPTQVLLPLSPNHGTFGGDGMYAESKLGLESLLNRVQSESWSDELTICGVKIGWTRGTGLMNANDIVAEAIEDHGVLTFSVQEMAFNIAMLMTPELVDLCENAPLMADFGGGLSALEDCAKILSSARTEINTAAEVARAIKTEDDLERAATRSVAAPSSKSSVAKKSMLSVGFPRLPYFETELSPLEHLRNMNDPAETVVVVGFSELGPWGSARLRWEIESKGKFSQVGYMEMAWMMDLIKHVDGPTKTGYYVGWVDSKTGEPVHDADIESKYGEVIRSHSGIRFVDPEGSAGYDPAKKEYLHEIAIEEDLPEFEASTATAEAFRLRHGANVSIIPIDGTENCRVQVKRGAAIKIPKSVPFTWGSVAGQLPKGWSPNKYGIPEDLIPQLDPVSLYTICCVAEAFYSAGIPDPLEIFKHIHLSEIGNFLGSSMGGALKTRQMYRDIYLDQDVQSDVLQETYLNTTGAWVNMLLLGSTGPIKTPMGACATGVESIDSAFESIMADKTRMCIVGGFDDFHEDESYGFSKMKATVNVAEELAKGRLPSEMSRPTAESRSGFVEAHGCGVQILCRGDMALEMGLPVYGIIAGSTMAADKVGRSVPAPGQGILTFARETGQAQLQTFLEQTGSAPPSSATQASDDESGCGSPATLVTPPGSSQGPNAIRRSSSGLRSQRPTVSPLRASLETWGLTIDDLDVASLHGTSTKANDINEPEVICKQMTHLGRTPGRPLWAICQKSVTGHPKAPAAAWMLNGCLQVMDTRIIPANRNADNVDPALQTATHLCFPTIPVHVQDVKAFILTSFGFGQKGGQVVGVAPKYFFATLDEEVYKDYSVRVRKRSKFADRAYAKALMSNAIVKVQDHSPYAQEDQSRIFMDPLSRITKVAETGSYHFDAKDIRNVADVKARLTRLVRGERLNARPDAASGLAQAAKSAQAWIEKQTNGRSSLDTSTVGIDLVDLGAFSAHENETFIERNFTDQEKDFARQSLDQKMAFASRWAAKEAVFKCLHTQTKGAGAAMKDIEIVKSDNAPKVKLHNDCIRAGRKAGLEEIQLSISHGEDCLIAVAIGIAGNGPAKYTL</sequence>
<gene>
    <name evidence="19" type="ORF">CLAFUR5_14275</name>
</gene>
<dbReference type="GO" id="GO:0044550">
    <property type="term" value="P:secondary metabolite biosynthetic process"/>
    <property type="evidence" value="ECO:0007669"/>
    <property type="project" value="UniProtKB-ARBA"/>
</dbReference>
<keyword evidence="3" id="KW-0597">Phosphoprotein</keyword>
<evidence type="ECO:0000256" key="6">
    <source>
        <dbReference type="ARBA" id="ARBA00022842"/>
    </source>
</evidence>
<keyword evidence="2 13" id="KW-0596">Phosphopantetheine</keyword>
<dbReference type="SUPFAM" id="SSF53901">
    <property type="entry name" value="Thiolase-like"/>
    <property type="match status" value="2"/>
</dbReference>
<evidence type="ECO:0000313" key="19">
    <source>
        <dbReference type="EMBL" id="UJO24867.1"/>
    </source>
</evidence>
<evidence type="ECO:0000256" key="4">
    <source>
        <dbReference type="ARBA" id="ARBA00022679"/>
    </source>
</evidence>
<feature type="binding site" evidence="15">
    <location>
        <position position="1744"/>
    </location>
    <ligand>
        <name>Mg(2+)</name>
        <dbReference type="ChEBI" id="CHEBI:18420"/>
    </ligand>
</feature>
<comment type="catalytic activity">
    <reaction evidence="11">
        <text>a (3R)-hydroxyacyl-[ACP] + NADP(+) = a 3-oxoacyl-[ACP] + NADPH + H(+)</text>
        <dbReference type="Rhea" id="RHEA:17397"/>
        <dbReference type="Rhea" id="RHEA-COMP:9916"/>
        <dbReference type="Rhea" id="RHEA-COMP:9945"/>
        <dbReference type="ChEBI" id="CHEBI:15378"/>
        <dbReference type="ChEBI" id="CHEBI:57783"/>
        <dbReference type="ChEBI" id="CHEBI:58349"/>
        <dbReference type="ChEBI" id="CHEBI:78776"/>
        <dbReference type="ChEBI" id="CHEBI:78827"/>
        <dbReference type="EC" id="1.1.1.100"/>
    </reaction>
</comment>
<dbReference type="PANTHER" id="PTHR10982">
    <property type="entry name" value="MALONYL COA-ACYL CARRIER PROTEIN TRANSACYLASE"/>
    <property type="match status" value="1"/>
</dbReference>
<organism evidence="19 20">
    <name type="scientific">Passalora fulva</name>
    <name type="common">Tomato leaf mold</name>
    <name type="synonym">Cladosporium fulvum</name>
    <dbReference type="NCBI Taxonomy" id="5499"/>
    <lineage>
        <taxon>Eukaryota</taxon>
        <taxon>Fungi</taxon>
        <taxon>Dikarya</taxon>
        <taxon>Ascomycota</taxon>
        <taxon>Pezizomycotina</taxon>
        <taxon>Dothideomycetes</taxon>
        <taxon>Dothideomycetidae</taxon>
        <taxon>Mycosphaerellales</taxon>
        <taxon>Mycosphaerellaceae</taxon>
        <taxon>Fulvia</taxon>
    </lineage>
</organism>
<name>A0A9Q8UWF9_PASFU</name>
<dbReference type="OrthoDB" id="4251012at2759"/>
<dbReference type="SUPFAM" id="SSF56214">
    <property type="entry name" value="4'-phosphopantetheinyl transferase"/>
    <property type="match status" value="1"/>
</dbReference>
<dbReference type="Gene3D" id="6.10.250.1930">
    <property type="match status" value="1"/>
</dbReference>
<dbReference type="SUPFAM" id="SSF51735">
    <property type="entry name" value="NAD(P)-binding Rossmann-fold domains"/>
    <property type="match status" value="1"/>
</dbReference>
<comment type="catalytic activity">
    <reaction evidence="12">
        <text>a fatty acyl-[ACP] + malonyl-[ACP] + H(+) = a 3-oxoacyl-[ACP] + holo-[ACP] + CO2</text>
        <dbReference type="Rhea" id="RHEA:22836"/>
        <dbReference type="Rhea" id="RHEA-COMP:9623"/>
        <dbReference type="Rhea" id="RHEA-COMP:9685"/>
        <dbReference type="Rhea" id="RHEA-COMP:9916"/>
        <dbReference type="Rhea" id="RHEA-COMP:14125"/>
        <dbReference type="ChEBI" id="CHEBI:15378"/>
        <dbReference type="ChEBI" id="CHEBI:16526"/>
        <dbReference type="ChEBI" id="CHEBI:64479"/>
        <dbReference type="ChEBI" id="CHEBI:78449"/>
        <dbReference type="ChEBI" id="CHEBI:78776"/>
        <dbReference type="ChEBI" id="CHEBI:138651"/>
        <dbReference type="EC" id="2.3.1.41"/>
    </reaction>
</comment>
<dbReference type="InterPro" id="IPR018201">
    <property type="entry name" value="Ketoacyl_synth_AS"/>
</dbReference>
<keyword evidence="6 15" id="KW-0460">Magnesium</keyword>
<keyword evidence="4 13" id="KW-0808">Transferase</keyword>
<dbReference type="Gene3D" id="3.30.70.2490">
    <property type="match status" value="1"/>
</dbReference>
<proteinExistence type="inferred from homology"/>
<dbReference type="PROSITE" id="PS00606">
    <property type="entry name" value="KS3_1"/>
    <property type="match status" value="1"/>
</dbReference>
<feature type="compositionally biased region" description="Polar residues" evidence="17">
    <location>
        <begin position="1343"/>
        <end position="1365"/>
    </location>
</feature>
<dbReference type="Pfam" id="PF02801">
    <property type="entry name" value="Ketoacyl-synt_C"/>
    <property type="match status" value="1"/>
</dbReference>
<dbReference type="GO" id="GO:0004321">
    <property type="term" value="F:fatty-acyl-CoA synthase activity"/>
    <property type="evidence" value="ECO:0007669"/>
    <property type="project" value="UniProtKB-EC"/>
</dbReference>
<dbReference type="GO" id="GO:0004312">
    <property type="term" value="F:fatty acid synthase activity"/>
    <property type="evidence" value="ECO:0007669"/>
    <property type="project" value="InterPro"/>
</dbReference>
<dbReference type="SUPFAM" id="SSF52151">
    <property type="entry name" value="FabD/lysophospholipase-like"/>
    <property type="match status" value="1"/>
</dbReference>
<dbReference type="PROSITE" id="PS52004">
    <property type="entry name" value="KS3_2"/>
    <property type="match status" value="1"/>
</dbReference>
<dbReference type="Gene3D" id="3.40.47.10">
    <property type="match status" value="1"/>
</dbReference>
<dbReference type="InterPro" id="IPR047224">
    <property type="entry name" value="FAS_alpha_su_C"/>
</dbReference>
<protein>
    <submittedName>
        <fullName evidence="19">Fatty acid synthase alpha subunit hexA</fullName>
    </submittedName>
</protein>
<dbReference type="InterPro" id="IPR026025">
    <property type="entry name" value="FAS_alpha_yeast"/>
</dbReference>
<dbReference type="PANTHER" id="PTHR10982:SF21">
    <property type="entry name" value="FATTY ACID SYNTHASE SUBUNIT BETA"/>
    <property type="match status" value="1"/>
</dbReference>
<keyword evidence="20" id="KW-1185">Reference proteome</keyword>
<keyword evidence="8" id="KW-0560">Oxidoreductase</keyword>
<comment type="catalytic activity">
    <reaction evidence="10">
        <text>acetyl-CoA + n malonyl-CoA + 2n NADPH + 4n H(+) = a long-chain-acyl-CoA + n CoA + n CO2 + 2n NADP(+).</text>
        <dbReference type="EC" id="2.3.1.86"/>
    </reaction>
</comment>
<dbReference type="EMBL" id="CP090175">
    <property type="protein sequence ID" value="UJO24867.1"/>
    <property type="molecule type" value="Genomic_DNA"/>
</dbReference>
<dbReference type="InterPro" id="IPR050830">
    <property type="entry name" value="Fungal_FAS"/>
</dbReference>
<dbReference type="RefSeq" id="XP_047769233.1">
    <property type="nucleotide sequence ID" value="XM_047913423.1"/>
</dbReference>
<evidence type="ECO:0000256" key="17">
    <source>
        <dbReference type="SAM" id="MobiDB-lite"/>
    </source>
</evidence>
<feature type="region of interest" description="Disordered" evidence="17">
    <location>
        <begin position="85"/>
        <end position="104"/>
    </location>
</feature>
<evidence type="ECO:0000256" key="2">
    <source>
        <dbReference type="ARBA" id="ARBA00022450"/>
    </source>
</evidence>
<dbReference type="InterPro" id="IPR014031">
    <property type="entry name" value="Ketoacyl_synth_C"/>
</dbReference>
<dbReference type="InterPro" id="IPR016035">
    <property type="entry name" value="Acyl_Trfase/lysoPLipase"/>
</dbReference>
<dbReference type="Proteomes" id="UP000756132">
    <property type="component" value="Chromosome 13"/>
</dbReference>
<dbReference type="Gene3D" id="3.90.25.70">
    <property type="match status" value="1"/>
</dbReference>
<dbReference type="CDD" id="cd00828">
    <property type="entry name" value="elong_cond_enzymes"/>
    <property type="match status" value="1"/>
</dbReference>
<dbReference type="Pfam" id="PF00109">
    <property type="entry name" value="ketoacyl-synt"/>
    <property type="match status" value="1"/>
</dbReference>
<evidence type="ECO:0000256" key="14">
    <source>
        <dbReference type="PIRSR" id="PIRSR000454-1"/>
    </source>
</evidence>
<reference evidence="19" key="2">
    <citation type="journal article" date="2022" name="Microb. Genom.">
        <title>A chromosome-scale genome assembly of the tomato pathogen Cladosporium fulvum reveals a compartmentalized genome architecture and the presence of a dispensable chromosome.</title>
        <authorList>
            <person name="Zaccaron A.Z."/>
            <person name="Chen L.H."/>
            <person name="Samaras A."/>
            <person name="Stergiopoulos I."/>
        </authorList>
    </citation>
    <scope>NUCLEOTIDE SEQUENCE</scope>
    <source>
        <strain evidence="19">Race5_Kim</strain>
    </source>
</reference>
<dbReference type="Gene3D" id="3.90.470.20">
    <property type="entry name" value="4'-phosphopantetheinyl transferase domain"/>
    <property type="match status" value="1"/>
</dbReference>
<dbReference type="InterPro" id="IPR004568">
    <property type="entry name" value="Ppantetheine-prot_Trfase_dom"/>
</dbReference>
<feature type="binding site" evidence="15">
    <location>
        <position position="1643"/>
    </location>
    <ligand>
        <name>Mg(2+)</name>
        <dbReference type="ChEBI" id="CHEBI:18420"/>
    </ligand>
</feature>
<evidence type="ECO:0000256" key="1">
    <source>
        <dbReference type="ARBA" id="ARBA00007485"/>
    </source>
</evidence>
<feature type="active site" description="For beta-ketoacyl synthase activity" evidence="14">
    <location>
        <position position="1176"/>
    </location>
</feature>
<keyword evidence="5 15" id="KW-0479">Metal-binding</keyword>
<evidence type="ECO:0000256" key="9">
    <source>
        <dbReference type="ARBA" id="ARBA00023268"/>
    </source>
</evidence>
<evidence type="ECO:0000256" key="12">
    <source>
        <dbReference type="ARBA" id="ARBA00049541"/>
    </source>
</evidence>
<dbReference type="InterPro" id="IPR020841">
    <property type="entry name" value="PKS_Beta-ketoAc_synthase_dom"/>
</dbReference>
<dbReference type="GO" id="GO:0004316">
    <property type="term" value="F:3-oxoacyl-[acyl-carrier-protein] reductase (NADPH) activity"/>
    <property type="evidence" value="ECO:0007669"/>
    <property type="project" value="UniProtKB-EC"/>
</dbReference>
<dbReference type="InterPro" id="IPR041550">
    <property type="entry name" value="FASI_helical"/>
</dbReference>
<evidence type="ECO:0000256" key="7">
    <source>
        <dbReference type="ARBA" id="ARBA00022857"/>
    </source>
</evidence>
<comment type="similarity">
    <text evidence="1 13">Belongs to the thiolase-like superfamily. Fungal fatty acid synthetase subunit alpha family.</text>
</comment>
<feature type="modified residue" description="O-(pantetheine 4'-phosphoryl)serine" evidence="16">
    <location>
        <position position="163"/>
    </location>
</feature>
<keyword evidence="9" id="KW-0511">Multifunctional enzyme</keyword>
<feature type="compositionally biased region" description="Low complexity" evidence="17">
    <location>
        <begin position="85"/>
        <end position="96"/>
    </location>
</feature>
<dbReference type="InterPro" id="IPR016039">
    <property type="entry name" value="Thiolase-like"/>
</dbReference>
<dbReference type="Pfam" id="PF01648">
    <property type="entry name" value="ACPS"/>
    <property type="match status" value="1"/>
</dbReference>
<evidence type="ECO:0000313" key="20">
    <source>
        <dbReference type="Proteomes" id="UP000756132"/>
    </source>
</evidence>
<dbReference type="Pfam" id="PF00106">
    <property type="entry name" value="adh_short"/>
    <property type="match status" value="1"/>
</dbReference>
<evidence type="ECO:0000256" key="15">
    <source>
        <dbReference type="PIRSR" id="PIRSR000454-3"/>
    </source>
</evidence>
<dbReference type="InterPro" id="IPR040899">
    <property type="entry name" value="Fas_alpha_ACP"/>
</dbReference>
<dbReference type="InterPro" id="IPR002347">
    <property type="entry name" value="SDR_fam"/>
</dbReference>
<accession>A0A9Q8UWF9</accession>
<dbReference type="NCBIfam" id="TIGR00556">
    <property type="entry name" value="pantethn_trn"/>
    <property type="match status" value="1"/>
</dbReference>
<dbReference type="InterPro" id="IPR037143">
    <property type="entry name" value="4-PPantetheinyl_Trfase_dom_sf"/>
</dbReference>
<feature type="compositionally biased region" description="Polar residues" evidence="17">
    <location>
        <begin position="1314"/>
        <end position="1326"/>
    </location>
</feature>
<dbReference type="Pfam" id="PF18325">
    <property type="entry name" value="Fas_alpha_ACP"/>
    <property type="match status" value="1"/>
</dbReference>
<dbReference type="GO" id="GO:0000287">
    <property type="term" value="F:magnesium ion binding"/>
    <property type="evidence" value="ECO:0007669"/>
    <property type="project" value="InterPro"/>
</dbReference>
<dbReference type="InterPro" id="IPR036291">
    <property type="entry name" value="NAD(P)-bd_dom_sf"/>
</dbReference>
<dbReference type="InterPro" id="IPR008278">
    <property type="entry name" value="4-PPantetheinyl_Trfase_dom"/>
</dbReference>